<dbReference type="EMBL" id="KZ825855">
    <property type="protein sequence ID" value="PYH95311.1"/>
    <property type="molecule type" value="Genomic_DNA"/>
</dbReference>
<gene>
    <name evidence="3" type="ORF">BO71DRAFT_398096</name>
</gene>
<dbReference type="STRING" id="1448320.A0A319DDE8"/>
<organism evidence="3 4">
    <name type="scientific">Aspergillus ellipticus CBS 707.79</name>
    <dbReference type="NCBI Taxonomy" id="1448320"/>
    <lineage>
        <taxon>Eukaryota</taxon>
        <taxon>Fungi</taxon>
        <taxon>Dikarya</taxon>
        <taxon>Ascomycota</taxon>
        <taxon>Pezizomycotina</taxon>
        <taxon>Eurotiomycetes</taxon>
        <taxon>Eurotiomycetidae</taxon>
        <taxon>Eurotiales</taxon>
        <taxon>Aspergillaceae</taxon>
        <taxon>Aspergillus</taxon>
        <taxon>Aspergillus subgen. Circumdati</taxon>
    </lineage>
</organism>
<dbReference type="SMART" id="SM00240">
    <property type="entry name" value="FHA"/>
    <property type="match status" value="1"/>
</dbReference>
<reference evidence="3 4" key="1">
    <citation type="submission" date="2018-02" db="EMBL/GenBank/DDBJ databases">
        <title>The genomes of Aspergillus section Nigri reveals drivers in fungal speciation.</title>
        <authorList>
            <consortium name="DOE Joint Genome Institute"/>
            <person name="Vesth T.C."/>
            <person name="Nybo J."/>
            <person name="Theobald S."/>
            <person name="Brandl J."/>
            <person name="Frisvad J.C."/>
            <person name="Nielsen K.F."/>
            <person name="Lyhne E.K."/>
            <person name="Kogle M.E."/>
            <person name="Kuo A."/>
            <person name="Riley R."/>
            <person name="Clum A."/>
            <person name="Nolan M."/>
            <person name="Lipzen A."/>
            <person name="Salamov A."/>
            <person name="Henrissat B."/>
            <person name="Wiebenga A."/>
            <person name="De vries R.P."/>
            <person name="Grigoriev I.V."/>
            <person name="Mortensen U.H."/>
            <person name="Andersen M.R."/>
            <person name="Baker S.E."/>
        </authorList>
    </citation>
    <scope>NUCLEOTIDE SEQUENCE [LARGE SCALE GENOMIC DNA]</scope>
    <source>
        <strain evidence="3 4">CBS 707.79</strain>
    </source>
</reference>
<feature type="domain" description="FHA" evidence="2">
    <location>
        <begin position="36"/>
        <end position="97"/>
    </location>
</feature>
<dbReference type="VEuPathDB" id="FungiDB:BO71DRAFT_398096"/>
<dbReference type="Pfam" id="PF00498">
    <property type="entry name" value="FHA"/>
    <property type="match status" value="1"/>
</dbReference>
<dbReference type="InterPro" id="IPR008984">
    <property type="entry name" value="SMAD_FHA_dom_sf"/>
</dbReference>
<dbReference type="InterPro" id="IPR000253">
    <property type="entry name" value="FHA_dom"/>
</dbReference>
<feature type="compositionally biased region" description="Acidic residues" evidence="1">
    <location>
        <begin position="278"/>
        <end position="289"/>
    </location>
</feature>
<accession>A0A319DDE8</accession>
<dbReference type="PANTHER" id="PTHR15715:SF37">
    <property type="entry name" value="LD47843P"/>
    <property type="match status" value="1"/>
</dbReference>
<feature type="region of interest" description="Disordered" evidence="1">
    <location>
        <begin position="567"/>
        <end position="587"/>
    </location>
</feature>
<feature type="region of interest" description="Disordered" evidence="1">
    <location>
        <begin position="341"/>
        <end position="360"/>
    </location>
</feature>
<feature type="region of interest" description="Disordered" evidence="1">
    <location>
        <begin position="244"/>
        <end position="321"/>
    </location>
</feature>
<evidence type="ECO:0000256" key="1">
    <source>
        <dbReference type="SAM" id="MobiDB-lite"/>
    </source>
</evidence>
<sequence>MVTMPVPQAVVNLRPLGLHDDPPYRSLKFTSGKTYANIGRASKRESKNLVPAAHNGLFDSRVMSRNHARIWANLDEKLLYIRDGGSMHGTWVNEKKIPTDEDIVIKHGDVVTFGSTVVRGTDTFPPLKVRCEIEWPIPAPRPVLATNTFCVPEDDESEVKQDALPASCVAESVSENDNSISYSDSDDHSVMEVSSPLTSPPKKDDPEKAQRIACLDLTAGDDLPNPNGSQESPINLDCEQSEQPLVTPRMTPPSVADIPEGPSGTIHHFIISGSRDVSDEDDYSWDDENEHAVSDDDLESRSSLSSEAEQASDEDVSGGSNSRVLGIRELLVPDANIALEETNSHLDSEDEGAHSDGGDRYESLDKNLAYGDELPGIINPWNLRATTNPGYALHTPPIPKVPYHDGPFVDNDSLRLGNHTPLFDVNPGLIALGTAIAEYKRSEAPLIKEKNTQNEATTVPERQTSMPSSLAQDPDPERDLGAVKDTRTLKRKADDFDSLFSESDITVFPRATMEASPSKVNASGETSYGETCLPDAQPEISMDKLETPSQLTDLETVNECMVVDGPSLEVGDAERPSKRPKTSSAGSIASHAATAALGVAIGAFGTIAALASLPPNYFQ</sequence>
<dbReference type="AlphaFoldDB" id="A0A319DDE8"/>
<feature type="region of interest" description="Disordered" evidence="1">
    <location>
        <begin position="448"/>
        <end position="483"/>
    </location>
</feature>
<dbReference type="InterPro" id="IPR051176">
    <property type="entry name" value="Cent_Immune-Sig_Mod"/>
</dbReference>
<feature type="region of interest" description="Disordered" evidence="1">
    <location>
        <begin position="171"/>
        <end position="208"/>
    </location>
</feature>
<protein>
    <recommendedName>
        <fullName evidence="2">FHA domain-containing protein</fullName>
    </recommendedName>
</protein>
<dbReference type="OrthoDB" id="4096268at2759"/>
<evidence type="ECO:0000313" key="4">
    <source>
        <dbReference type="Proteomes" id="UP000247810"/>
    </source>
</evidence>
<keyword evidence="4" id="KW-1185">Reference proteome</keyword>
<dbReference type="CDD" id="cd00060">
    <property type="entry name" value="FHA"/>
    <property type="match status" value="1"/>
</dbReference>
<dbReference type="PANTHER" id="PTHR15715">
    <property type="entry name" value="CENTROSOMAL PROTEIN OF 170 KDA"/>
    <property type="match status" value="1"/>
</dbReference>
<feature type="compositionally biased region" description="Polar residues" evidence="1">
    <location>
        <begin position="453"/>
        <end position="471"/>
    </location>
</feature>
<name>A0A319DDE8_9EURO</name>
<evidence type="ECO:0000259" key="2">
    <source>
        <dbReference type="PROSITE" id="PS50006"/>
    </source>
</evidence>
<feature type="compositionally biased region" description="Basic and acidic residues" evidence="1">
    <location>
        <begin position="342"/>
        <end position="360"/>
    </location>
</feature>
<dbReference type="PROSITE" id="PS50006">
    <property type="entry name" value="FHA_DOMAIN"/>
    <property type="match status" value="1"/>
</dbReference>
<dbReference type="SUPFAM" id="SSF49879">
    <property type="entry name" value="SMAD/FHA domain"/>
    <property type="match status" value="1"/>
</dbReference>
<evidence type="ECO:0000313" key="3">
    <source>
        <dbReference type="EMBL" id="PYH95311.1"/>
    </source>
</evidence>
<dbReference type="Gene3D" id="2.60.200.20">
    <property type="match status" value="1"/>
</dbReference>
<dbReference type="GO" id="GO:0005737">
    <property type="term" value="C:cytoplasm"/>
    <property type="evidence" value="ECO:0007669"/>
    <property type="project" value="TreeGrafter"/>
</dbReference>
<proteinExistence type="predicted"/>
<dbReference type="Proteomes" id="UP000247810">
    <property type="component" value="Unassembled WGS sequence"/>
</dbReference>